<dbReference type="GO" id="GO:0043169">
    <property type="term" value="F:cation binding"/>
    <property type="evidence" value="ECO:0007669"/>
    <property type="project" value="InterPro"/>
</dbReference>
<accession>U5QND7</accession>
<evidence type="ECO:0000259" key="4">
    <source>
        <dbReference type="SMART" id="SM00642"/>
    </source>
</evidence>
<dbReference type="Pfam" id="PF02922">
    <property type="entry name" value="CBM_48"/>
    <property type="match status" value="1"/>
</dbReference>
<dbReference type="Pfam" id="PF00128">
    <property type="entry name" value="Alpha-amylase"/>
    <property type="match status" value="1"/>
</dbReference>
<dbReference type="SUPFAM" id="SSF81296">
    <property type="entry name" value="E set domains"/>
    <property type="match status" value="1"/>
</dbReference>
<dbReference type="InterPro" id="IPR006046">
    <property type="entry name" value="Alpha_amylase"/>
</dbReference>
<dbReference type="KEGG" id="glj:GKIL_4256"/>
<proteinExistence type="inferred from homology"/>
<keyword evidence="5" id="KW-0326">Glycosidase</keyword>
<dbReference type="RefSeq" id="WP_023175860.1">
    <property type="nucleotide sequence ID" value="NC_022600.1"/>
</dbReference>
<dbReference type="PIRSF" id="PIRSF000463">
    <property type="entry name" value="GlgB"/>
    <property type="match status" value="1"/>
</dbReference>
<dbReference type="OrthoDB" id="9800174at2"/>
<evidence type="ECO:0000256" key="2">
    <source>
        <dbReference type="RuleBase" id="RU003615"/>
    </source>
</evidence>
<name>U5QND7_GLOK1</name>
<dbReference type="Gene3D" id="3.20.20.80">
    <property type="entry name" value="Glycosidases"/>
    <property type="match status" value="1"/>
</dbReference>
<dbReference type="PANTHER" id="PTHR43002">
    <property type="entry name" value="GLYCOGEN DEBRANCHING ENZYME"/>
    <property type="match status" value="1"/>
</dbReference>
<gene>
    <name evidence="5" type="primary">malS</name>
    <name evidence="5" type="ORF">GKIL_4256</name>
</gene>
<dbReference type="GO" id="GO:0005978">
    <property type="term" value="P:glycogen biosynthetic process"/>
    <property type="evidence" value="ECO:0007669"/>
    <property type="project" value="InterPro"/>
</dbReference>
<dbReference type="PRINTS" id="PR00110">
    <property type="entry name" value="ALPHAAMYLASE"/>
</dbReference>
<dbReference type="SUPFAM" id="SSF51445">
    <property type="entry name" value="(Trans)glycosidases"/>
    <property type="match status" value="1"/>
</dbReference>
<keyword evidence="5" id="KW-0378">Hydrolase</keyword>
<evidence type="ECO:0000313" key="6">
    <source>
        <dbReference type="Proteomes" id="UP000017396"/>
    </source>
</evidence>
<dbReference type="Gene3D" id="2.60.40.10">
    <property type="entry name" value="Immunoglobulins"/>
    <property type="match status" value="1"/>
</dbReference>
<evidence type="ECO:0000313" key="5">
    <source>
        <dbReference type="EMBL" id="AGY60502.1"/>
    </source>
</evidence>
<dbReference type="InterPro" id="IPR006047">
    <property type="entry name" value="GH13_cat_dom"/>
</dbReference>
<dbReference type="InterPro" id="IPR014756">
    <property type="entry name" value="Ig_E-set"/>
</dbReference>
<feature type="domain" description="Glycosyl hydrolase family 13 catalytic" evidence="4">
    <location>
        <begin position="144"/>
        <end position="479"/>
    </location>
</feature>
<feature type="region of interest" description="Disordered" evidence="3">
    <location>
        <begin position="1"/>
        <end position="25"/>
    </location>
</feature>
<dbReference type="InterPro" id="IPR004193">
    <property type="entry name" value="Glyco_hydro_13_N"/>
</dbReference>
<dbReference type="AlphaFoldDB" id="U5QND7"/>
<dbReference type="InterPro" id="IPR013783">
    <property type="entry name" value="Ig-like_fold"/>
</dbReference>
<dbReference type="EC" id="3.2.1.141" evidence="5"/>
<dbReference type="CDD" id="cd11350">
    <property type="entry name" value="AmyAc_4"/>
    <property type="match status" value="1"/>
</dbReference>
<feature type="compositionally biased region" description="Basic and acidic residues" evidence="3">
    <location>
        <begin position="1"/>
        <end position="15"/>
    </location>
</feature>
<dbReference type="EMBL" id="CP003587">
    <property type="protein sequence ID" value="AGY60502.1"/>
    <property type="molecule type" value="Genomic_DNA"/>
</dbReference>
<dbReference type="Proteomes" id="UP000017396">
    <property type="component" value="Chromosome"/>
</dbReference>
<evidence type="ECO:0000256" key="3">
    <source>
        <dbReference type="SAM" id="MobiDB-lite"/>
    </source>
</evidence>
<dbReference type="SMART" id="SM00642">
    <property type="entry name" value="Aamy"/>
    <property type="match status" value="1"/>
</dbReference>
<dbReference type="HOGENOM" id="CLU_004245_5_0_3"/>
<sequence length="573" mass="66209">MVTEKKLSKPSESESKPLAGSPKKRKTAKLRFQLLAPYNEKASLVGSFSNWEPIEMKRGKKGFFYIDVALPDGEYEYKFQTVSKSFFAEGQTVTFADPYARQVDEKNRENGIIRIKNGERITDEYTWKHDDVPLTADDRLIIYEMHVSAFGGNGYQEAIGRLDYLVDLGVNCVQLMPVTEYPGEHYWGYNPRYAFAPESSYGKPEDLKAFIDACHARGIRVILDIVLNHSESESPLTRIDFTYWFYQPGTEPDEPGNVWGPKYNLEFYDKKFKRNPAREFLYELVEYWVREYHIDGYRIDAARQIKYFDFLAEVARRSKETAGVKPFYIVAEHIPENPAITGADGPADGAYHETYYWMIDDLMVRNMFSTDQIIDSINPLHHGYPGPSNAVNFYENHDKPRLLQRLRDAGINEEGSFKRLECAAALLMTSVGLPMLYQGQAMAQAYPQDEQVHPVEWELLEQQRHQALHERYKGLIALRRENHALWTNHIDFFHIDEEARVLAYVRYNDEGARVAVVAHLGDGFLGNYQVPCFPVDGHWHEWTRNYAVEVDGGILNVELSDWDVHVFRFEGQG</sequence>
<dbReference type="InterPro" id="IPR037439">
    <property type="entry name" value="Branching_enzy"/>
</dbReference>
<comment type="similarity">
    <text evidence="1 2">Belongs to the glycosyl hydrolase 13 family.</text>
</comment>
<protein>
    <submittedName>
        <fullName evidence="5">Malto-oligosyltrehalose trehalohydrolase</fullName>
        <ecNumber evidence="5">3.2.1.141</ecNumber>
    </submittedName>
</protein>
<dbReference type="InterPro" id="IPR017853">
    <property type="entry name" value="GH"/>
</dbReference>
<dbReference type="GO" id="GO:0003844">
    <property type="term" value="F:1,4-alpha-glucan branching enzyme activity"/>
    <property type="evidence" value="ECO:0007669"/>
    <property type="project" value="InterPro"/>
</dbReference>
<reference evidence="5 6" key="1">
    <citation type="journal article" date="2013" name="PLoS ONE">
        <title>Cultivation and Complete Genome Sequencing of Gloeobacter kilaueensis sp. nov., from a Lava Cave in Kilauea Caldera, Hawai'i.</title>
        <authorList>
            <person name="Saw J.H."/>
            <person name="Schatz M."/>
            <person name="Brown M.V."/>
            <person name="Kunkel D.D."/>
            <person name="Foster J.S."/>
            <person name="Shick H."/>
            <person name="Christensen S."/>
            <person name="Hou S."/>
            <person name="Wan X."/>
            <person name="Donachie S.P."/>
        </authorList>
    </citation>
    <scope>NUCLEOTIDE SEQUENCE [LARGE SCALE GENOMIC DNA]</scope>
    <source>
        <strain evidence="6">JS</strain>
    </source>
</reference>
<dbReference type="GO" id="GO:0033942">
    <property type="term" value="F:4-alpha-D-(1-&gt;4)-alpha-D-glucanotrehalose trehalohydrolase activity"/>
    <property type="evidence" value="ECO:0007669"/>
    <property type="project" value="UniProtKB-EC"/>
</dbReference>
<organism evidence="5 6">
    <name type="scientific">Gloeobacter kilaueensis (strain ATCC BAA-2537 / CCAP 1431/1 / ULC 316 / JS1)</name>
    <dbReference type="NCBI Taxonomy" id="1183438"/>
    <lineage>
        <taxon>Bacteria</taxon>
        <taxon>Bacillati</taxon>
        <taxon>Cyanobacteriota</taxon>
        <taxon>Cyanophyceae</taxon>
        <taxon>Gloeobacterales</taxon>
        <taxon>Gloeobacteraceae</taxon>
        <taxon>Gloeobacter</taxon>
    </lineage>
</organism>
<evidence type="ECO:0000256" key="1">
    <source>
        <dbReference type="ARBA" id="ARBA00008061"/>
    </source>
</evidence>
<keyword evidence="6" id="KW-1185">Reference proteome</keyword>
<dbReference type="eggNOG" id="COG0296">
    <property type="taxonomic scope" value="Bacteria"/>
</dbReference>
<dbReference type="SUPFAM" id="SSF51011">
    <property type="entry name" value="Glycosyl hydrolase domain"/>
    <property type="match status" value="1"/>
</dbReference>
<dbReference type="STRING" id="1183438.GKIL_4256"/>
<dbReference type="GO" id="GO:0004556">
    <property type="term" value="F:alpha-amylase activity"/>
    <property type="evidence" value="ECO:0007669"/>
    <property type="project" value="InterPro"/>
</dbReference>
<dbReference type="CDD" id="cd02859">
    <property type="entry name" value="E_set_AMPKbeta_like_N"/>
    <property type="match status" value="1"/>
</dbReference>